<feature type="transmembrane region" description="Helical" evidence="4">
    <location>
        <begin position="179"/>
        <end position="195"/>
    </location>
</feature>
<dbReference type="PANTHER" id="PTHR11360">
    <property type="entry name" value="MONOCARBOXYLATE TRANSPORTER"/>
    <property type="match status" value="1"/>
</dbReference>
<evidence type="ECO:0000256" key="2">
    <source>
        <dbReference type="ARBA" id="ARBA00022989"/>
    </source>
</evidence>
<evidence type="ECO:0000256" key="4">
    <source>
        <dbReference type="SAM" id="Phobius"/>
    </source>
</evidence>
<keyword evidence="1 4" id="KW-0812">Transmembrane</keyword>
<dbReference type="AlphaFoldDB" id="A0A0C6FMZ0"/>
<dbReference type="EMBL" id="AP014704">
    <property type="protein sequence ID" value="BAQ46609.1"/>
    <property type="molecule type" value="Genomic_DNA"/>
</dbReference>
<evidence type="ECO:0000259" key="5">
    <source>
        <dbReference type="PROSITE" id="PS50850"/>
    </source>
</evidence>
<evidence type="ECO:0000256" key="3">
    <source>
        <dbReference type="ARBA" id="ARBA00023136"/>
    </source>
</evidence>
<feature type="transmembrane region" description="Helical" evidence="4">
    <location>
        <begin position="262"/>
        <end position="281"/>
    </location>
</feature>
<evidence type="ECO:0000256" key="1">
    <source>
        <dbReference type="ARBA" id="ARBA00022692"/>
    </source>
</evidence>
<feature type="transmembrane region" description="Helical" evidence="4">
    <location>
        <begin position="227"/>
        <end position="250"/>
    </location>
</feature>
<feature type="transmembrane region" description="Helical" evidence="4">
    <location>
        <begin position="149"/>
        <end position="173"/>
    </location>
</feature>
<dbReference type="InterPro" id="IPR036259">
    <property type="entry name" value="MFS_trans_sf"/>
</dbReference>
<dbReference type="Proteomes" id="UP000061432">
    <property type="component" value="Chromosome"/>
</dbReference>
<reference evidence="7" key="2">
    <citation type="submission" date="2015-01" db="EMBL/GenBank/DDBJ databases">
        <title>Complete genome sequence of Methylobacterium aquaticum strain 22A.</title>
        <authorList>
            <person name="Tani A."/>
            <person name="Ogura Y."/>
            <person name="Hayashi T."/>
        </authorList>
    </citation>
    <scope>NUCLEOTIDE SEQUENCE [LARGE SCALE GENOMIC DNA]</scope>
    <source>
        <strain evidence="7">MA-22A</strain>
    </source>
</reference>
<evidence type="ECO:0000313" key="6">
    <source>
        <dbReference type="EMBL" id="BAQ46609.1"/>
    </source>
</evidence>
<accession>A0A0C6FMZ0</accession>
<organism evidence="6 7">
    <name type="scientific">Methylobacterium aquaticum</name>
    <dbReference type="NCBI Taxonomy" id="270351"/>
    <lineage>
        <taxon>Bacteria</taxon>
        <taxon>Pseudomonadati</taxon>
        <taxon>Pseudomonadota</taxon>
        <taxon>Alphaproteobacteria</taxon>
        <taxon>Hyphomicrobiales</taxon>
        <taxon>Methylobacteriaceae</taxon>
        <taxon>Methylobacterium</taxon>
    </lineage>
</organism>
<dbReference type="InterPro" id="IPR050327">
    <property type="entry name" value="Proton-linked_MCT"/>
</dbReference>
<dbReference type="SUPFAM" id="SSF103473">
    <property type="entry name" value="MFS general substrate transporter"/>
    <property type="match status" value="1"/>
</dbReference>
<gene>
    <name evidence="6" type="ORF">Maq22A_c17465</name>
</gene>
<feature type="transmembrane region" description="Helical" evidence="4">
    <location>
        <begin position="315"/>
        <end position="339"/>
    </location>
</feature>
<proteinExistence type="predicted"/>
<feature type="transmembrane region" description="Helical" evidence="4">
    <location>
        <begin position="351"/>
        <end position="374"/>
    </location>
</feature>
<feature type="transmembrane region" description="Helical" evidence="4">
    <location>
        <begin position="288"/>
        <end position="309"/>
    </location>
</feature>
<dbReference type="InterPro" id="IPR011701">
    <property type="entry name" value="MFS"/>
</dbReference>
<dbReference type="PROSITE" id="PS51257">
    <property type="entry name" value="PROKAR_LIPOPROTEIN"/>
    <property type="match status" value="1"/>
</dbReference>
<feature type="transmembrane region" description="Helical" evidence="4">
    <location>
        <begin position="113"/>
        <end position="137"/>
    </location>
</feature>
<feature type="transmembrane region" description="Helical" evidence="4">
    <location>
        <begin position="380"/>
        <end position="401"/>
    </location>
</feature>
<dbReference type="Gene3D" id="1.20.1250.20">
    <property type="entry name" value="MFS general substrate transporter like domains"/>
    <property type="match status" value="1"/>
</dbReference>
<dbReference type="PROSITE" id="PS50850">
    <property type="entry name" value="MFS"/>
    <property type="match status" value="1"/>
</dbReference>
<dbReference type="InterPro" id="IPR020846">
    <property type="entry name" value="MFS_dom"/>
</dbReference>
<dbReference type="Pfam" id="PF07690">
    <property type="entry name" value="MFS_1"/>
    <property type="match status" value="1"/>
</dbReference>
<sequence>MRSVHPTATPTSMPPFLKANRRWLAAGFLLLFCGCFGQTFVVALSGGAIRQDFGLSDGAFGALYAGVTLASAVALAGLGGLIDRWPAPRVVSLAAGLLAMGAAGLGLSPNLPVLALSLFLLRLAGQGLMLQTAYTLLGRWFSAERGRAVSLAALGLNAGQACLPLGFVAVAALLGWRSAWLGIALLLIFVALPLARHLVVRERVPVEAVRSGPAEGATRAQALADPFLYLLLLAMLPPSLISNTIFFHQVHLAESRGWTPEVLAAAFPPYAVATFLCLLLAGRLIDRFSALALLPVYLVPFGLACLILGGVSAPWAAFAFMLLYGITDGISLTLFGALWPEVYGTRHLGAIRGAIVAIMVLGTALGPFLSGLLIDAGVPFSGIVVGMGVYCLAVSGALLLVRRRLIGHLRGRRFAAA</sequence>
<reference evidence="6 7" key="1">
    <citation type="journal article" date="2015" name="Genome Announc.">
        <title>Complete Genome Sequence of Methylobacterium aquaticum Strain 22A, Isolated from Racomitrium japonicum Moss.</title>
        <authorList>
            <person name="Tani A."/>
            <person name="Ogura Y."/>
            <person name="Hayashi T."/>
            <person name="Kimbara K."/>
        </authorList>
    </citation>
    <scope>NUCLEOTIDE SEQUENCE [LARGE SCALE GENOMIC DNA]</scope>
    <source>
        <strain evidence="6 7">MA-22A</strain>
    </source>
</reference>
<feature type="transmembrane region" description="Helical" evidence="4">
    <location>
        <begin position="59"/>
        <end position="78"/>
    </location>
</feature>
<keyword evidence="3 4" id="KW-0472">Membrane</keyword>
<protein>
    <submittedName>
        <fullName evidence="6">MFS transporter</fullName>
    </submittedName>
</protein>
<dbReference type="PATRIC" id="fig|270351.10.peg.3372"/>
<dbReference type="GO" id="GO:0022857">
    <property type="term" value="F:transmembrane transporter activity"/>
    <property type="evidence" value="ECO:0007669"/>
    <property type="project" value="InterPro"/>
</dbReference>
<evidence type="ECO:0000313" key="7">
    <source>
        <dbReference type="Proteomes" id="UP000061432"/>
    </source>
</evidence>
<name>A0A0C6FMZ0_9HYPH</name>
<keyword evidence="2 4" id="KW-1133">Transmembrane helix</keyword>
<feature type="domain" description="Major facilitator superfamily (MFS) profile" evidence="5">
    <location>
        <begin position="23"/>
        <end position="405"/>
    </location>
</feature>
<feature type="transmembrane region" description="Helical" evidence="4">
    <location>
        <begin position="90"/>
        <end position="107"/>
    </location>
</feature>
<dbReference type="KEGG" id="maqu:Maq22A_c17465"/>
<dbReference type="PANTHER" id="PTHR11360:SF308">
    <property type="entry name" value="BLL3089 PROTEIN"/>
    <property type="match status" value="1"/>
</dbReference>